<reference evidence="1" key="1">
    <citation type="journal article" date="2019" name="bioRxiv">
        <title>The Genome of the Zebra Mussel, Dreissena polymorpha: A Resource for Invasive Species Research.</title>
        <authorList>
            <person name="McCartney M.A."/>
            <person name="Auch B."/>
            <person name="Kono T."/>
            <person name="Mallez S."/>
            <person name="Zhang Y."/>
            <person name="Obille A."/>
            <person name="Becker A."/>
            <person name="Abrahante J.E."/>
            <person name="Garbe J."/>
            <person name="Badalamenti J.P."/>
            <person name="Herman A."/>
            <person name="Mangelson H."/>
            <person name="Liachko I."/>
            <person name="Sullivan S."/>
            <person name="Sone E.D."/>
            <person name="Koren S."/>
            <person name="Silverstein K.A.T."/>
            <person name="Beckman K.B."/>
            <person name="Gohl D.M."/>
        </authorList>
    </citation>
    <scope>NUCLEOTIDE SEQUENCE</scope>
    <source>
        <strain evidence="1">Duluth1</strain>
        <tissue evidence="1">Whole animal</tissue>
    </source>
</reference>
<name>A0A9D4NAA3_DREPO</name>
<dbReference type="EMBL" id="JAIWYP010000001">
    <property type="protein sequence ID" value="KAH3889632.1"/>
    <property type="molecule type" value="Genomic_DNA"/>
</dbReference>
<reference evidence="1" key="2">
    <citation type="submission" date="2020-11" db="EMBL/GenBank/DDBJ databases">
        <authorList>
            <person name="McCartney M.A."/>
            <person name="Auch B."/>
            <person name="Kono T."/>
            <person name="Mallez S."/>
            <person name="Becker A."/>
            <person name="Gohl D.M."/>
            <person name="Silverstein K.A.T."/>
            <person name="Koren S."/>
            <person name="Bechman K.B."/>
            <person name="Herman A."/>
            <person name="Abrahante J.E."/>
            <person name="Garbe J."/>
        </authorList>
    </citation>
    <scope>NUCLEOTIDE SEQUENCE</scope>
    <source>
        <strain evidence="1">Duluth1</strain>
        <tissue evidence="1">Whole animal</tissue>
    </source>
</reference>
<evidence type="ECO:0000313" key="2">
    <source>
        <dbReference type="Proteomes" id="UP000828390"/>
    </source>
</evidence>
<organism evidence="1 2">
    <name type="scientific">Dreissena polymorpha</name>
    <name type="common">Zebra mussel</name>
    <name type="synonym">Mytilus polymorpha</name>
    <dbReference type="NCBI Taxonomy" id="45954"/>
    <lineage>
        <taxon>Eukaryota</taxon>
        <taxon>Metazoa</taxon>
        <taxon>Spiralia</taxon>
        <taxon>Lophotrochozoa</taxon>
        <taxon>Mollusca</taxon>
        <taxon>Bivalvia</taxon>
        <taxon>Autobranchia</taxon>
        <taxon>Heteroconchia</taxon>
        <taxon>Euheterodonta</taxon>
        <taxon>Imparidentia</taxon>
        <taxon>Neoheterodontei</taxon>
        <taxon>Myida</taxon>
        <taxon>Dreissenoidea</taxon>
        <taxon>Dreissenidae</taxon>
        <taxon>Dreissena</taxon>
    </lineage>
</organism>
<sequence>MTSPHLPHGAQDQGYVRNMTATLVGPHEPYCDRQTTQAGLVWTRHQTRLSVKTVLPDTFEGG</sequence>
<proteinExistence type="predicted"/>
<evidence type="ECO:0000313" key="1">
    <source>
        <dbReference type="EMBL" id="KAH3889632.1"/>
    </source>
</evidence>
<protein>
    <submittedName>
        <fullName evidence="1">Uncharacterized protein</fullName>
    </submittedName>
</protein>
<accession>A0A9D4NAA3</accession>
<dbReference type="Proteomes" id="UP000828390">
    <property type="component" value="Unassembled WGS sequence"/>
</dbReference>
<dbReference type="AlphaFoldDB" id="A0A9D4NAA3"/>
<gene>
    <name evidence="1" type="ORF">DPMN_013691</name>
</gene>
<comment type="caution">
    <text evidence="1">The sequence shown here is derived from an EMBL/GenBank/DDBJ whole genome shotgun (WGS) entry which is preliminary data.</text>
</comment>
<keyword evidence="2" id="KW-1185">Reference proteome</keyword>